<dbReference type="NCBIfam" id="NF033452">
    <property type="entry name" value="BREX_1_MTaseX"/>
    <property type="match status" value="1"/>
</dbReference>
<dbReference type="InterPro" id="IPR047939">
    <property type="entry name" value="BREX_1_PglX"/>
</dbReference>
<evidence type="ECO:0000313" key="1">
    <source>
        <dbReference type="EMBL" id="MBU2874291.1"/>
    </source>
</evidence>
<accession>A0ABS6A8E8</accession>
<organism evidence="1 2">
    <name type="scientific">Marinobacter salexigens</name>
    <dbReference type="NCBI Taxonomy" id="1925763"/>
    <lineage>
        <taxon>Bacteria</taxon>
        <taxon>Pseudomonadati</taxon>
        <taxon>Pseudomonadota</taxon>
        <taxon>Gammaproteobacteria</taxon>
        <taxon>Pseudomonadales</taxon>
        <taxon>Marinobacteraceae</taxon>
        <taxon>Marinobacter</taxon>
    </lineage>
</organism>
<dbReference type="EMBL" id="JAHKPV010000017">
    <property type="protein sequence ID" value="MBU2874291.1"/>
    <property type="molecule type" value="Genomic_DNA"/>
</dbReference>
<sequence length="587" mass="67112">MSQQETQNMAKHFYRASAADFMKIPGSPVAYWISAETKRAFSDNPSLNSVGKACAGHQTGDNDLLLKQWFEVSFADIGFDIESRDQAKNSGYKWFPHRKGGSFRRWYGNYDYVINWLNDGDAVRRHPSSALRNPDFMFKPGVTWSHTSSGSFSARLSQTGDTFNVEGPTFFSEDTELSLGYFCSNVALHFMQIMNPTLHFLVGSVSQLPFKSIDRVLLDGIRTDVRELVEIGKYDWDSSEISFDFRKPHLLDGDFFSSELRASYSAISSRWLEITTRMQSLEKDNNRLFIEAYGLNGELSPDAPLHQVTLNCNPYYRYGANRSDEELETLLQCDTLRELVSYAIGCMMGRYSLDKQGLILASQGETLQDYLNQVPDPRFAPDDDAILPLTDQEWFPDDATNRFCEFLRVVWGGKPLQKNLDFVAESLCLHAIKPKRGESALDTIRRYLSTQFFKDHLRTYKKRPIYWLFSSGKHKAFECLVYLQRYNDGTLARMRTEYVIPLSAKLNAYAEKLEQDKDASASAAETKRLEKEIATLHKQQTELADFDEKLRHYADQRISLDLDDGVKVNYGKFGDLLAEVKAVTGQK</sequence>
<dbReference type="GO" id="GO:0032259">
    <property type="term" value="P:methylation"/>
    <property type="evidence" value="ECO:0007669"/>
    <property type="project" value="UniProtKB-KW"/>
</dbReference>
<keyword evidence="2" id="KW-1185">Reference proteome</keyword>
<evidence type="ECO:0000313" key="2">
    <source>
        <dbReference type="Proteomes" id="UP000753376"/>
    </source>
</evidence>
<name>A0ABS6A8E8_9GAMM</name>
<keyword evidence="1" id="KW-0489">Methyltransferase</keyword>
<comment type="caution">
    <text evidence="1">The sequence shown here is derived from an EMBL/GenBank/DDBJ whole genome shotgun (WGS) entry which is preliminary data.</text>
</comment>
<dbReference type="GO" id="GO:0009007">
    <property type="term" value="F:site-specific DNA-methyltransferase (adenine-specific) activity"/>
    <property type="evidence" value="ECO:0007669"/>
    <property type="project" value="UniProtKB-EC"/>
</dbReference>
<dbReference type="Proteomes" id="UP000753376">
    <property type="component" value="Unassembled WGS sequence"/>
</dbReference>
<dbReference type="RefSeq" id="WP_216008130.1">
    <property type="nucleotide sequence ID" value="NZ_JAHKPV010000017.1"/>
</dbReference>
<gene>
    <name evidence="1" type="primary">pglX</name>
    <name evidence="1" type="ORF">KO508_09755</name>
</gene>
<keyword evidence="1" id="KW-0808">Transferase</keyword>
<dbReference type="EC" id="2.1.1.72" evidence="1"/>
<proteinExistence type="predicted"/>
<protein>
    <submittedName>
        <fullName evidence="1">BREX-1 system adenine-specific DNA-methyltransferase PglX</fullName>
        <ecNumber evidence="1">2.1.1.72</ecNumber>
    </submittedName>
</protein>
<reference evidence="1 2" key="1">
    <citation type="submission" date="2021-05" db="EMBL/GenBank/DDBJ databases">
        <title>Draft genomes of bacteria isolated from model marine particles.</title>
        <authorList>
            <person name="Datta M.S."/>
            <person name="Schwartzman J.A."/>
            <person name="Enke T.N."/>
            <person name="Saavedra J."/>
            <person name="Cermak N."/>
            <person name="Cordero O.X."/>
        </authorList>
    </citation>
    <scope>NUCLEOTIDE SEQUENCE [LARGE SCALE GENOMIC DNA]</scope>
    <source>
        <strain evidence="1 2">D2M19</strain>
    </source>
</reference>